<evidence type="ECO:0000313" key="2">
    <source>
        <dbReference type="Proteomes" id="UP000182278"/>
    </source>
</evidence>
<dbReference type="STRING" id="1817893.AUJ66_00165"/>
<name>A0A1J4SKT9_9BACT</name>
<protein>
    <submittedName>
        <fullName evidence="1">Uncharacterized protein</fullName>
    </submittedName>
</protein>
<sequence length="242" mass="28197">MTLIKQGTKISCDENGNVLSYKNPKGPVLAVDEKGKDVTSLLKKKDSKSFRAFHQSSLTLKFSREEKIKNARLVIRMKGFERIEERWKPIPGKVGVQIQTKDKDGTWQTRYHMNPRNEWDIAVFNLNPFLNNENNLEVRLFITQCRTDKYHLIDFAGLDISKPQELKVAMLDVKKAVHSFLGVVTDDLSKEDRIYVQTYPLEWIEIYFDRLEVPKGERDFIFVSRGHYLYFEGDAAVRLKGH</sequence>
<evidence type="ECO:0000313" key="1">
    <source>
        <dbReference type="EMBL" id="OIN98869.1"/>
    </source>
</evidence>
<proteinExistence type="predicted"/>
<dbReference type="EMBL" id="MNUO01000002">
    <property type="protein sequence ID" value="OIN98869.1"/>
    <property type="molecule type" value="Genomic_DNA"/>
</dbReference>
<dbReference type="Proteomes" id="UP000182278">
    <property type="component" value="Unassembled WGS sequence"/>
</dbReference>
<gene>
    <name evidence="1" type="ORF">AUJ66_00165</name>
</gene>
<accession>A0A1J4SKT9</accession>
<dbReference type="AlphaFoldDB" id="A0A1J4SKT9"/>
<organism evidence="1 2">
    <name type="scientific">Candidatus Desantisbacteria bacterium CG1_02_38_46</name>
    <dbReference type="NCBI Taxonomy" id="1817893"/>
    <lineage>
        <taxon>Bacteria</taxon>
        <taxon>Candidatus Desantisiibacteriota</taxon>
    </lineage>
</organism>
<reference evidence="1 2" key="1">
    <citation type="journal article" date="2016" name="Environ. Microbiol.">
        <title>Genomic resolution of a cold subsurface aquifer community provides metabolic insights for novel microbes adapted to high CO concentrations.</title>
        <authorList>
            <person name="Probst A.J."/>
            <person name="Castelle C.J."/>
            <person name="Singh A."/>
            <person name="Brown C.T."/>
            <person name="Anantharaman K."/>
            <person name="Sharon I."/>
            <person name="Hug L.A."/>
            <person name="Burstein D."/>
            <person name="Emerson J.B."/>
            <person name="Thomas B.C."/>
            <person name="Banfield J.F."/>
        </authorList>
    </citation>
    <scope>NUCLEOTIDE SEQUENCE [LARGE SCALE GENOMIC DNA]</scope>
    <source>
        <strain evidence="1">CG1_02_38_46</strain>
    </source>
</reference>
<comment type="caution">
    <text evidence="1">The sequence shown here is derived from an EMBL/GenBank/DDBJ whole genome shotgun (WGS) entry which is preliminary data.</text>
</comment>